<reference evidence="2 5" key="3">
    <citation type="submission" date="2019-09" db="EMBL/GenBank/DDBJ databases">
        <title>Draft genome sequences of 48 bacterial type strains from the CCUG.</title>
        <authorList>
            <person name="Tunovic T."/>
            <person name="Pineiro-Iglesias B."/>
            <person name="Unosson C."/>
            <person name="Inganas E."/>
            <person name="Ohlen M."/>
            <person name="Cardew S."/>
            <person name="Jensie-Markopoulos S."/>
            <person name="Salva-Serra F."/>
            <person name="Jaen-Luchoro D."/>
            <person name="Karlsson R."/>
            <person name="Svensson-Stadler L."/>
            <person name="Chun J."/>
            <person name="Moore E."/>
        </authorList>
    </citation>
    <scope>NUCLEOTIDE SEQUENCE [LARGE SCALE GENOMIC DNA]</scope>
    <source>
        <strain evidence="2 5">CCUG 53116</strain>
    </source>
</reference>
<feature type="domain" description="Immunity protein 40" evidence="1">
    <location>
        <begin position="18"/>
        <end position="78"/>
    </location>
</feature>
<organism evidence="3 4">
    <name type="scientific">Pseudomonas reinekei</name>
    <dbReference type="NCBI Taxonomy" id="395598"/>
    <lineage>
        <taxon>Bacteria</taxon>
        <taxon>Pseudomonadati</taxon>
        <taxon>Pseudomonadota</taxon>
        <taxon>Gammaproteobacteria</taxon>
        <taxon>Pseudomonadales</taxon>
        <taxon>Pseudomonadaceae</taxon>
        <taxon>Pseudomonas</taxon>
    </lineage>
</organism>
<dbReference type="EMBL" id="VZPS01000001">
    <property type="protein sequence ID" value="KAB0488714.1"/>
    <property type="molecule type" value="Genomic_DNA"/>
</dbReference>
<accession>A0A1Q9X561</accession>
<evidence type="ECO:0000313" key="2">
    <source>
        <dbReference type="EMBL" id="KAB0488714.1"/>
    </source>
</evidence>
<keyword evidence="4" id="KW-1185">Reference proteome</keyword>
<dbReference type="EMBL" id="MSTQ01000001">
    <property type="protein sequence ID" value="OLU06209.1"/>
    <property type="molecule type" value="Genomic_DNA"/>
</dbReference>
<protein>
    <recommendedName>
        <fullName evidence="1">Immunity protein 40 domain-containing protein</fullName>
    </recommendedName>
</protein>
<reference evidence="4" key="2">
    <citation type="submission" date="2017-01" db="EMBL/GenBank/DDBJ databases">
        <authorList>
            <person name="Poblete-Castro I."/>
        </authorList>
    </citation>
    <scope>NUCLEOTIDE SEQUENCE [LARGE SCALE GENOMIC DNA]</scope>
    <source>
        <strain evidence="4">DSM 18361 / CCUG 53116 / MT1</strain>
    </source>
</reference>
<evidence type="ECO:0000259" key="1">
    <source>
        <dbReference type="Pfam" id="PF15569"/>
    </source>
</evidence>
<evidence type="ECO:0000313" key="4">
    <source>
        <dbReference type="Proteomes" id="UP000186756"/>
    </source>
</evidence>
<dbReference type="Proteomes" id="UP000186756">
    <property type="component" value="Unassembled WGS sequence"/>
</dbReference>
<dbReference type="InterPro" id="IPR029080">
    <property type="entry name" value="Imm40"/>
</dbReference>
<dbReference type="Pfam" id="PF15569">
    <property type="entry name" value="Imm40"/>
    <property type="match status" value="1"/>
</dbReference>
<dbReference type="RefSeq" id="WP_075944865.1">
    <property type="nucleotide sequence ID" value="NZ_LT629709.1"/>
</dbReference>
<dbReference type="AlphaFoldDB" id="A0A1Q9X561"/>
<dbReference type="Proteomes" id="UP000460142">
    <property type="component" value="Unassembled WGS sequence"/>
</dbReference>
<evidence type="ECO:0000313" key="5">
    <source>
        <dbReference type="Proteomes" id="UP000460142"/>
    </source>
</evidence>
<comment type="caution">
    <text evidence="3">The sequence shown here is derived from an EMBL/GenBank/DDBJ whole genome shotgun (WGS) entry which is preliminary data.</text>
</comment>
<proteinExistence type="predicted"/>
<reference evidence="3" key="1">
    <citation type="submission" date="2017-01" db="EMBL/GenBank/DDBJ databases">
        <authorList>
            <person name="Mah S.A."/>
            <person name="Swanson W.J."/>
            <person name="Moy G.W."/>
            <person name="Vacquier V.D."/>
        </authorList>
    </citation>
    <scope>NUCLEOTIDE SEQUENCE [LARGE SCALE GENOMIC DNA]</scope>
    <source>
        <strain evidence="3">MT1</strain>
    </source>
</reference>
<evidence type="ECO:0000313" key="3">
    <source>
        <dbReference type="EMBL" id="OLU06209.1"/>
    </source>
</evidence>
<gene>
    <name evidence="3" type="ORF">BVK86_02280</name>
    <name evidence="2" type="ORF">F7R15_02295</name>
</gene>
<name>A0A1Q9X561_PSERE</name>
<sequence>MSVIWSEQIDPILSRGISLEHLGVRNWALRRDDALRAIYELEALGISILGGDVYQLVGEIAEQTYDSWYCDQAPNGKGDRFIYLFTTLKNSMEQGVDYAQDGPYCITKLSAPRCATWS</sequence>